<dbReference type="NCBIfam" id="TIGR02603">
    <property type="entry name" value="CxxCH_TIGR02603"/>
    <property type="match status" value="1"/>
</dbReference>
<dbReference type="RefSeq" id="WP_210657583.1">
    <property type="nucleotide sequence ID" value="NZ_JAGKQQ010000001.1"/>
</dbReference>
<dbReference type="Gene3D" id="3.40.50.880">
    <property type="match status" value="1"/>
</dbReference>
<evidence type="ECO:0000313" key="8">
    <source>
        <dbReference type="Proteomes" id="UP000676565"/>
    </source>
</evidence>
<evidence type="ECO:0000256" key="5">
    <source>
        <dbReference type="SAM" id="SignalP"/>
    </source>
</evidence>
<dbReference type="Gene3D" id="1.25.10.10">
    <property type="entry name" value="Leucine-rich Repeat Variant"/>
    <property type="match status" value="1"/>
</dbReference>
<keyword evidence="3 4" id="KW-0408">Iron</keyword>
<evidence type="ECO:0000256" key="3">
    <source>
        <dbReference type="ARBA" id="ARBA00023004"/>
    </source>
</evidence>
<dbReference type="PANTHER" id="PTHR33546">
    <property type="entry name" value="LARGE, MULTIFUNCTIONAL SECRETED PROTEIN-RELATED"/>
    <property type="match status" value="1"/>
</dbReference>
<dbReference type="InterPro" id="IPR029062">
    <property type="entry name" value="Class_I_gatase-like"/>
</dbReference>
<evidence type="ECO:0000256" key="1">
    <source>
        <dbReference type="ARBA" id="ARBA00022617"/>
    </source>
</evidence>
<dbReference type="InterPro" id="IPR016024">
    <property type="entry name" value="ARM-type_fold"/>
</dbReference>
<feature type="signal peptide" evidence="5">
    <location>
        <begin position="1"/>
        <end position="18"/>
    </location>
</feature>
<evidence type="ECO:0000256" key="2">
    <source>
        <dbReference type="ARBA" id="ARBA00022723"/>
    </source>
</evidence>
<dbReference type="NCBIfam" id="TIGR02604">
    <property type="entry name" value="Piru_Ver_Nterm"/>
    <property type="match status" value="1"/>
</dbReference>
<dbReference type="PANTHER" id="PTHR33546:SF1">
    <property type="entry name" value="LARGE, MULTIFUNCTIONAL SECRETED PROTEIN"/>
    <property type="match status" value="1"/>
</dbReference>
<protein>
    <submittedName>
        <fullName evidence="7">ThuA domain-containing protein</fullName>
    </submittedName>
</protein>
<keyword evidence="5" id="KW-0732">Signal</keyword>
<dbReference type="SUPFAM" id="SSF48371">
    <property type="entry name" value="ARM repeat"/>
    <property type="match status" value="1"/>
</dbReference>
<dbReference type="Pfam" id="PF06283">
    <property type="entry name" value="ThuA"/>
    <property type="match status" value="1"/>
</dbReference>
<evidence type="ECO:0000256" key="4">
    <source>
        <dbReference type="PROSITE-ProRule" id="PRU00433"/>
    </source>
</evidence>
<dbReference type="Pfam" id="PF23500">
    <property type="entry name" value="DUF7133"/>
    <property type="match status" value="1"/>
</dbReference>
<feature type="domain" description="Cytochrome c" evidence="6">
    <location>
        <begin position="1142"/>
        <end position="1275"/>
    </location>
</feature>
<reference evidence="7 8" key="1">
    <citation type="submission" date="2021-04" db="EMBL/GenBank/DDBJ databases">
        <authorList>
            <person name="Ivanova A."/>
        </authorList>
    </citation>
    <scope>NUCLEOTIDE SEQUENCE [LARGE SCALE GENOMIC DNA]</scope>
    <source>
        <strain evidence="7 8">G18</strain>
    </source>
</reference>
<dbReference type="InterPro" id="IPR009056">
    <property type="entry name" value="Cyt_c-like_dom"/>
</dbReference>
<dbReference type="SUPFAM" id="SSF52317">
    <property type="entry name" value="Class I glutamine amidotransferase-like"/>
    <property type="match status" value="1"/>
</dbReference>
<organism evidence="7 8">
    <name type="scientific">Gemmata palustris</name>
    <dbReference type="NCBI Taxonomy" id="2822762"/>
    <lineage>
        <taxon>Bacteria</taxon>
        <taxon>Pseudomonadati</taxon>
        <taxon>Planctomycetota</taxon>
        <taxon>Planctomycetia</taxon>
        <taxon>Gemmatales</taxon>
        <taxon>Gemmataceae</taxon>
        <taxon>Gemmata</taxon>
    </lineage>
</organism>
<dbReference type="Gene3D" id="2.120.10.30">
    <property type="entry name" value="TolB, C-terminal domain"/>
    <property type="match status" value="1"/>
</dbReference>
<dbReference type="Gene3D" id="1.10.760.10">
    <property type="entry name" value="Cytochrome c-like domain"/>
    <property type="match status" value="1"/>
</dbReference>
<accession>A0ABS5BWG6</accession>
<dbReference type="Pfam" id="PF00034">
    <property type="entry name" value="Cytochrom_C"/>
    <property type="match status" value="1"/>
</dbReference>
<proteinExistence type="predicted"/>
<evidence type="ECO:0000259" key="6">
    <source>
        <dbReference type="PROSITE" id="PS51007"/>
    </source>
</evidence>
<name>A0ABS5BWG6_9BACT</name>
<dbReference type="PROSITE" id="PS51007">
    <property type="entry name" value="CYTC"/>
    <property type="match status" value="1"/>
</dbReference>
<dbReference type="InterPro" id="IPR013428">
    <property type="entry name" value="Membrane-bound_put_N"/>
</dbReference>
<dbReference type="InterPro" id="IPR011989">
    <property type="entry name" value="ARM-like"/>
</dbReference>
<dbReference type="InterPro" id="IPR011042">
    <property type="entry name" value="6-blade_b-propeller_TolB-like"/>
</dbReference>
<keyword evidence="8" id="KW-1185">Reference proteome</keyword>
<dbReference type="EMBL" id="JAGKQQ010000001">
    <property type="protein sequence ID" value="MBP3957998.1"/>
    <property type="molecule type" value="Genomic_DNA"/>
</dbReference>
<dbReference type="InterPro" id="IPR036909">
    <property type="entry name" value="Cyt_c-like_dom_sf"/>
</dbReference>
<keyword evidence="2 4" id="KW-0479">Metal-binding</keyword>
<feature type="chain" id="PRO_5046425480" evidence="5">
    <location>
        <begin position="19"/>
        <end position="1466"/>
    </location>
</feature>
<evidence type="ECO:0000313" key="7">
    <source>
        <dbReference type="EMBL" id="MBP3957998.1"/>
    </source>
</evidence>
<dbReference type="InterPro" id="IPR013427">
    <property type="entry name" value="Haem-bd_dom_put"/>
</dbReference>
<comment type="caution">
    <text evidence="7">The sequence shown here is derived from an EMBL/GenBank/DDBJ whole genome shotgun (WGS) entry which is preliminary data.</text>
</comment>
<keyword evidence="1 4" id="KW-0349">Heme</keyword>
<sequence>MRFLLSLIALAFGATAFAQPDKAPPKLKVLFLGDAAGHRPADRFKQLQPVLAKRGIDLTYTDKLDDLNAKTLAGYDALMIYANHTKISADQETALLEFVESGKGFVPVHCASYCFLNSPKYIDLVGAQFRSHGTGTFRTETVKADHAIMKGFKSFSSWDETYVHTKHNEKGRTVLEVRAEGELKEPWTWVREQGKARVFYTAWGHDQRTWSHPGFHNLLERGVRWSVGQDPALAGTYVEPLSFDKPEMTKIAKDVKPFEYVDAKVPFYPARGGNREPLTKMQKPLSVDESMKHISTPVDFQLKVFVTEKELGGKPIAMAWDEQGRLFVSITVDYPNEMQPAGQGRDKIVMCEDTDGDGTCDKVTTFADKISIASSVLPYAGGLIVHQAPVTLFLKDTDGDGKADIRQELFRGWSTGDTHAGPSNLHYGFDNWVYGSVGYAGFVGTVGGERQNFRQGFYRFKVEANPDGKATEPLKVTKLEFLRSTSNNTWGLCFDENGELFGSTANGCPFVHMPIPNRYYEKVKGLAPTVLQNIAADNHIEPITDKVRQVDFHGGFTAASNISIYTARTYPREYWNRTAFISEPTGHLTATMTVEPTGTSFRSKYGWNLVASDDEWCAPIDAQVGPDGHMWVIDWYAFIVQHNPTPAGFKNGRGNAYETELRDKTHGRIYRVVYTKAKEEKPFTLKGATPEKLVEALKHPNMTWRLHAQRLLVERGKDDVVPALTKLIEDKTVDETGLNAGAVHALWTLGNLPLKEEIAPLLLGVNHKSSAARRAALNVLPRKMFDTERAIAKQLSWLEERNPSVRLAAAMAAAELPAAVLPLPHDALGWALAHELVTGRENDPAITQALLAAAAGRPGRVLAVAVTIESKPLAPTPAGLTAIEFLAKHYALSGGDDDLAQFLVAIVESPRGSPNIVTAIFTGLAAGWPNGKAPKLSAATLKAVPTLLPRLPAEARGKFLKLASTWGVKGIEAQLAEVTKAAFATLADANAKDGDRISAAQQVIEFQPTSDDAANQVLAAVTPDVSPALASGIFEALSQSKAKGIGSAIVAKLKDLPPAARPVALQLVLAKADSTKTFLDAVEKGALRFDALALDQRTALASHPDKEIGERARKLLALGGGLPSPDRQKVIEELKSVLAKTGNVENGKKMFIAHCSKCHKHGAEGTAIGPDLTGFGVHPKEELAIAILDPSRSVEGNFKLYRVTTSDDRTVLGILGAQTGTTTEIIDAEAKRHALAKADIVSIKETDKSLMPEGFEKIMKPEELTDLLEFLGQKGKYVPLPLDRVATIVSTKGMFFDEEDTTGRLIFPDWKPKTVGEVPFVLVDPQKDKVKNVVMLRSPNGGLPPKMPKSVSLPFNGKAKAIHILGGIGGWAAPYDNEKTVSMIVRLTYEDGKTEDHELKNAVHIADYIRKVDVPESKFAFALRQQQVRYLTVTTKRPDAVVKTIELVKGPDRTAPIVMAITVETP</sequence>
<dbReference type="Proteomes" id="UP000676565">
    <property type="component" value="Unassembled WGS sequence"/>
</dbReference>
<dbReference type="InterPro" id="IPR029010">
    <property type="entry name" value="ThuA-like"/>
</dbReference>
<dbReference type="SUPFAM" id="SSF46626">
    <property type="entry name" value="Cytochrome c"/>
    <property type="match status" value="1"/>
</dbReference>
<dbReference type="InterPro" id="IPR055557">
    <property type="entry name" value="DUF7133"/>
</dbReference>
<dbReference type="SUPFAM" id="SSF63829">
    <property type="entry name" value="Calcium-dependent phosphotriesterase"/>
    <property type="match status" value="1"/>
</dbReference>
<gene>
    <name evidence="7" type="ORF">J8F10_22310</name>
</gene>